<comment type="caution">
    <text evidence="1">The sequence shown here is derived from an EMBL/GenBank/DDBJ whole genome shotgun (WGS) entry which is preliminary data.</text>
</comment>
<proteinExistence type="predicted"/>
<sequence>MKQPPLDFSTARGSEVSVTTSLAFSFLLNFLPNITFPFPGSSCLCSESLATLNSANRSAAAMAEVCAQGCKPAIKLNSLSSSDISLTSNKRELNSLTNSRTVPVCLRFRRDCFATQLVLQGRNCSFNSFFSTSQVSTLSRLALASSDKRERHHSFASLVRYILVMETFSTSGILVA</sequence>
<name>A0AAW2R1L4_SESRA</name>
<accession>A0AAW2R1L4</accession>
<protein>
    <submittedName>
        <fullName evidence="1">Uncharacterized protein</fullName>
    </submittedName>
</protein>
<dbReference type="AlphaFoldDB" id="A0AAW2R1L4"/>
<evidence type="ECO:0000313" key="1">
    <source>
        <dbReference type="EMBL" id="KAL0374000.1"/>
    </source>
</evidence>
<reference evidence="1" key="1">
    <citation type="submission" date="2020-06" db="EMBL/GenBank/DDBJ databases">
        <authorList>
            <person name="Li T."/>
            <person name="Hu X."/>
            <person name="Zhang T."/>
            <person name="Song X."/>
            <person name="Zhang H."/>
            <person name="Dai N."/>
            <person name="Sheng W."/>
            <person name="Hou X."/>
            <person name="Wei L."/>
        </authorList>
    </citation>
    <scope>NUCLEOTIDE SEQUENCE</scope>
    <source>
        <strain evidence="1">G02</strain>
        <tissue evidence="1">Leaf</tissue>
    </source>
</reference>
<reference evidence="1" key="2">
    <citation type="journal article" date="2024" name="Plant">
        <title>Genomic evolution and insights into agronomic trait innovations of Sesamum species.</title>
        <authorList>
            <person name="Miao H."/>
            <person name="Wang L."/>
            <person name="Qu L."/>
            <person name="Liu H."/>
            <person name="Sun Y."/>
            <person name="Le M."/>
            <person name="Wang Q."/>
            <person name="Wei S."/>
            <person name="Zheng Y."/>
            <person name="Lin W."/>
            <person name="Duan Y."/>
            <person name="Cao H."/>
            <person name="Xiong S."/>
            <person name="Wang X."/>
            <person name="Wei L."/>
            <person name="Li C."/>
            <person name="Ma Q."/>
            <person name="Ju M."/>
            <person name="Zhao R."/>
            <person name="Li G."/>
            <person name="Mu C."/>
            <person name="Tian Q."/>
            <person name="Mei H."/>
            <person name="Zhang T."/>
            <person name="Gao T."/>
            <person name="Zhang H."/>
        </authorList>
    </citation>
    <scope>NUCLEOTIDE SEQUENCE</scope>
    <source>
        <strain evidence="1">G02</strain>
    </source>
</reference>
<organism evidence="1">
    <name type="scientific">Sesamum radiatum</name>
    <name type="common">Black benniseed</name>
    <dbReference type="NCBI Taxonomy" id="300843"/>
    <lineage>
        <taxon>Eukaryota</taxon>
        <taxon>Viridiplantae</taxon>
        <taxon>Streptophyta</taxon>
        <taxon>Embryophyta</taxon>
        <taxon>Tracheophyta</taxon>
        <taxon>Spermatophyta</taxon>
        <taxon>Magnoliopsida</taxon>
        <taxon>eudicotyledons</taxon>
        <taxon>Gunneridae</taxon>
        <taxon>Pentapetalae</taxon>
        <taxon>asterids</taxon>
        <taxon>lamiids</taxon>
        <taxon>Lamiales</taxon>
        <taxon>Pedaliaceae</taxon>
        <taxon>Sesamum</taxon>
    </lineage>
</organism>
<gene>
    <name evidence="1" type="ORF">Sradi_3315700</name>
</gene>
<dbReference type="EMBL" id="JACGWJ010000014">
    <property type="protein sequence ID" value="KAL0374000.1"/>
    <property type="molecule type" value="Genomic_DNA"/>
</dbReference>